<evidence type="ECO:0000256" key="1">
    <source>
        <dbReference type="PROSITE-ProRule" id="PRU00339"/>
    </source>
</evidence>
<dbReference type="SUPFAM" id="SSF48452">
    <property type="entry name" value="TPR-like"/>
    <property type="match status" value="1"/>
</dbReference>
<protein>
    <submittedName>
        <fullName evidence="3">TPR repeat protein</fullName>
    </submittedName>
</protein>
<dbReference type="KEGG" id="vin:AKJ08_2789"/>
<dbReference type="SMART" id="SM00028">
    <property type="entry name" value="TPR"/>
    <property type="match status" value="5"/>
</dbReference>
<accession>A0A0K1PFW9</accession>
<dbReference type="PROSITE" id="PS50005">
    <property type="entry name" value="TPR"/>
    <property type="match status" value="1"/>
</dbReference>
<evidence type="ECO:0000313" key="4">
    <source>
        <dbReference type="Proteomes" id="UP000055590"/>
    </source>
</evidence>
<dbReference type="InterPro" id="IPR024983">
    <property type="entry name" value="CHAT_dom"/>
</dbReference>
<dbReference type="OrthoDB" id="5526017at2"/>
<name>A0A0K1PFW9_9BACT</name>
<gene>
    <name evidence="3" type="ORF">AKJ08_2789</name>
</gene>
<dbReference type="InterPro" id="IPR011990">
    <property type="entry name" value="TPR-like_helical_dom_sf"/>
</dbReference>
<dbReference type="RefSeq" id="WP_050726577.1">
    <property type="nucleotide sequence ID" value="NZ_CP012332.1"/>
</dbReference>
<organism evidence="3 4">
    <name type="scientific">Vulgatibacter incomptus</name>
    <dbReference type="NCBI Taxonomy" id="1391653"/>
    <lineage>
        <taxon>Bacteria</taxon>
        <taxon>Pseudomonadati</taxon>
        <taxon>Myxococcota</taxon>
        <taxon>Myxococcia</taxon>
        <taxon>Myxococcales</taxon>
        <taxon>Cystobacterineae</taxon>
        <taxon>Vulgatibacteraceae</taxon>
        <taxon>Vulgatibacter</taxon>
    </lineage>
</organism>
<evidence type="ECO:0000259" key="2">
    <source>
        <dbReference type="Pfam" id="PF12770"/>
    </source>
</evidence>
<dbReference type="Pfam" id="PF12770">
    <property type="entry name" value="CHAT"/>
    <property type="match status" value="1"/>
</dbReference>
<feature type="domain" description="CHAT" evidence="2">
    <location>
        <begin position="746"/>
        <end position="933"/>
    </location>
</feature>
<dbReference type="InterPro" id="IPR019734">
    <property type="entry name" value="TPR_rpt"/>
</dbReference>
<evidence type="ECO:0000313" key="3">
    <source>
        <dbReference type="EMBL" id="AKU92402.1"/>
    </source>
</evidence>
<dbReference type="Proteomes" id="UP000055590">
    <property type="component" value="Chromosome"/>
</dbReference>
<feature type="repeat" description="TPR" evidence="1">
    <location>
        <begin position="342"/>
        <end position="375"/>
    </location>
</feature>
<keyword evidence="4" id="KW-1185">Reference proteome</keyword>
<dbReference type="AlphaFoldDB" id="A0A0K1PFW9"/>
<dbReference type="Gene3D" id="1.25.40.10">
    <property type="entry name" value="Tetratricopeptide repeat domain"/>
    <property type="match status" value="2"/>
</dbReference>
<dbReference type="STRING" id="1391653.AKJ08_2789"/>
<keyword evidence="1" id="KW-0802">TPR repeat</keyword>
<reference evidence="3 4" key="1">
    <citation type="submission" date="2015-08" db="EMBL/GenBank/DDBJ databases">
        <authorList>
            <person name="Babu N.S."/>
            <person name="Beckwith C.J."/>
            <person name="Beseler K.G."/>
            <person name="Brison A."/>
            <person name="Carone J.V."/>
            <person name="Caskin T.P."/>
            <person name="Diamond M."/>
            <person name="Durham M.E."/>
            <person name="Foxe J.M."/>
            <person name="Go M."/>
            <person name="Henderson B.A."/>
            <person name="Jones I.B."/>
            <person name="McGettigan J.A."/>
            <person name="Micheletti S.J."/>
            <person name="Nasrallah M.E."/>
            <person name="Ortiz D."/>
            <person name="Piller C.R."/>
            <person name="Privatt S.R."/>
            <person name="Schneider S.L."/>
            <person name="Sharp S."/>
            <person name="Smith T.C."/>
            <person name="Stanton J.D."/>
            <person name="Ullery H.E."/>
            <person name="Wilson R.J."/>
            <person name="Serrano M.G."/>
            <person name="Buck G."/>
            <person name="Lee V."/>
            <person name="Wang Y."/>
            <person name="Carvalho R."/>
            <person name="Voegtly L."/>
            <person name="Shi R."/>
            <person name="Duckworth R."/>
            <person name="Johnson A."/>
            <person name="Loviza R."/>
            <person name="Walstead R."/>
            <person name="Shah Z."/>
            <person name="Kiflezghi M."/>
            <person name="Wade K."/>
            <person name="Ball S.L."/>
            <person name="Bradley K.W."/>
            <person name="Asai D.J."/>
            <person name="Bowman C.A."/>
            <person name="Russell D.A."/>
            <person name="Pope W.H."/>
            <person name="Jacobs-Sera D."/>
            <person name="Hendrix R.W."/>
            <person name="Hatfull G.F."/>
        </authorList>
    </citation>
    <scope>NUCLEOTIDE SEQUENCE [LARGE SCALE GENOMIC DNA]</scope>
    <source>
        <strain evidence="3 4">DSM 27710</strain>
    </source>
</reference>
<dbReference type="EMBL" id="CP012332">
    <property type="protein sequence ID" value="AKU92402.1"/>
    <property type="molecule type" value="Genomic_DNA"/>
</dbReference>
<sequence>MLHGAAAHFLIICVAVAGCGDPALSVSEIFANEAGPYRWLEGRSALDLPFAPFDPSRIAPPVEKGRLEGQLYLTDKRGDDDALLGRALFFLWRNGPGDLDRAESRLERVPRDARYWNEQALLLLARPDEFDALEAVDHSLELDPGFLPALFNRGVILEKLSLQGLAIEAWEAYANADPDSPWGLEAIERRARLLEPEPPPVRLESERRKLYDELLALKGASELEQLASRPSSVELLRRLRAVGDTMFERELEVRRAFGPREWLASAKRGELLERLYSETLAGKADEHGLEALSKAIEPTVSLRALRLLAYDAIVRSDLPAARVRLDAVERACRAVGCVEESVLATSDLGTVLAEQANFAEAEEAYRDALDRLPKGFEARRAEILVKQAQLAGALGTPKESQRGLIAAARELARLRERSSLAVALSNLGATARNGFSSAALASRTEAMRLAKQEGRSSTELIAMGGVSLQLAKSGRFDEAKALYERALEEGEARAIDGALVRLLGVAGQVRLLMQEPDEALSTALRVQRLAEDLDLPVQHRGALELAGRASAALGDVGSALHFLSVATDEERALSSRATTRIRRVLMEGDQTDLRVFLARLEAKTGRPDAAWELLASDRLRDLEPDECVIAFASEGGVLSVWSATSTGTRYQESELEASMQRDELVIATKRPWLLFPSDPVARGPGGPMAVSARERLGTAWDPGRCPAEARRVTILETPYTLVGVANRAARLAHADRAVVIARSASTPWPTRRDLGAGLVIHSPRPVVSDRLIPTLPAGPKEASLVRAALPGSRELSGPAATPAGLAHRAAGFDLLHFAVHGESRKRRGAASYLMLAGNQGYLQVGNVLELPLRERNPVVILSSCKSGGKTGDEESDGAGLPWAFLEAGASIVIAYEGDLDDRVALDFAQAFYPALASTHDVSAAFEEALAALRERWPPIVAASFALYT</sequence>
<proteinExistence type="predicted"/>
<dbReference type="PANTHER" id="PTHR10098">
    <property type="entry name" value="RAPSYN-RELATED"/>
    <property type="match status" value="1"/>
</dbReference>